<evidence type="ECO:0000256" key="1">
    <source>
        <dbReference type="SAM" id="Phobius"/>
    </source>
</evidence>
<organism evidence="2 3">
    <name type="scientific">Rhizophagus irregularis</name>
    <dbReference type="NCBI Taxonomy" id="588596"/>
    <lineage>
        <taxon>Eukaryota</taxon>
        <taxon>Fungi</taxon>
        <taxon>Fungi incertae sedis</taxon>
        <taxon>Mucoromycota</taxon>
        <taxon>Glomeromycotina</taxon>
        <taxon>Glomeromycetes</taxon>
        <taxon>Glomerales</taxon>
        <taxon>Glomeraceae</taxon>
        <taxon>Rhizophagus</taxon>
    </lineage>
</organism>
<keyword evidence="1" id="KW-0472">Membrane</keyword>
<gene>
    <name evidence="2" type="ORF">RhiirA5_447365</name>
</gene>
<evidence type="ECO:0000313" key="2">
    <source>
        <dbReference type="EMBL" id="PKB91829.1"/>
    </source>
</evidence>
<protein>
    <submittedName>
        <fullName evidence="2">Uncharacterized protein</fullName>
    </submittedName>
</protein>
<evidence type="ECO:0000313" key="3">
    <source>
        <dbReference type="Proteomes" id="UP000232722"/>
    </source>
</evidence>
<name>A0A2N0NBB1_9GLOM</name>
<comment type="caution">
    <text evidence="2">The sequence shown here is derived from an EMBL/GenBank/DDBJ whole genome shotgun (WGS) entry which is preliminary data.</text>
</comment>
<dbReference type="AlphaFoldDB" id="A0A2N0NBB1"/>
<accession>A0A2N0NBB1</accession>
<sequence>MFKNELLIKYMEFGHLALEVKVETFLITKLQKEFKISLTEAQILIANILIMFILVFK</sequence>
<feature type="transmembrane region" description="Helical" evidence="1">
    <location>
        <begin position="36"/>
        <end position="56"/>
    </location>
</feature>
<dbReference type="EMBL" id="LLXJ01013603">
    <property type="protein sequence ID" value="PKB91829.1"/>
    <property type="molecule type" value="Genomic_DNA"/>
</dbReference>
<reference evidence="2 3" key="2">
    <citation type="submission" date="2017-09" db="EMBL/GenBank/DDBJ databases">
        <title>Extensive intraspecific genome diversity in a model arbuscular mycorrhizal fungus.</title>
        <authorList>
            <person name="Chen E.C."/>
            <person name="Morin E."/>
            <person name="Beaudet D."/>
            <person name="Noel J."/>
            <person name="Ndikumana S."/>
            <person name="Charron P."/>
            <person name="St-Onge C."/>
            <person name="Giorgi J."/>
            <person name="Grigoriev I.V."/>
            <person name="Roux C."/>
            <person name="Martin F.M."/>
            <person name="Corradi N."/>
        </authorList>
    </citation>
    <scope>NUCLEOTIDE SEQUENCE [LARGE SCALE GENOMIC DNA]</scope>
    <source>
        <strain evidence="2 3">A5</strain>
    </source>
</reference>
<proteinExistence type="predicted"/>
<reference evidence="2 3" key="1">
    <citation type="submission" date="2016-04" db="EMBL/GenBank/DDBJ databases">
        <title>Genome analyses suggest a sexual origin of heterokaryosis in a supposedly ancient asexual fungus.</title>
        <authorList>
            <person name="Ropars J."/>
            <person name="Sedzielewska K."/>
            <person name="Noel J."/>
            <person name="Charron P."/>
            <person name="Farinelli L."/>
            <person name="Marton T."/>
            <person name="Kruger M."/>
            <person name="Pelin A."/>
            <person name="Brachmann A."/>
            <person name="Corradi N."/>
        </authorList>
    </citation>
    <scope>NUCLEOTIDE SEQUENCE [LARGE SCALE GENOMIC DNA]</scope>
    <source>
        <strain evidence="2 3">A5</strain>
    </source>
</reference>
<keyword evidence="1" id="KW-0812">Transmembrane</keyword>
<dbReference type="Proteomes" id="UP000232722">
    <property type="component" value="Unassembled WGS sequence"/>
</dbReference>
<keyword evidence="1" id="KW-1133">Transmembrane helix</keyword>